<dbReference type="EMBL" id="JAPWTK010000034">
    <property type="protein sequence ID" value="KAJ8956022.1"/>
    <property type="molecule type" value="Genomic_DNA"/>
</dbReference>
<comment type="caution">
    <text evidence="3">The sequence shown here is derived from an EMBL/GenBank/DDBJ whole genome shotgun (WGS) entry which is preliminary data.</text>
</comment>
<organism evidence="3 4">
    <name type="scientific">Aromia moschata</name>
    <dbReference type="NCBI Taxonomy" id="1265417"/>
    <lineage>
        <taxon>Eukaryota</taxon>
        <taxon>Metazoa</taxon>
        <taxon>Ecdysozoa</taxon>
        <taxon>Arthropoda</taxon>
        <taxon>Hexapoda</taxon>
        <taxon>Insecta</taxon>
        <taxon>Pterygota</taxon>
        <taxon>Neoptera</taxon>
        <taxon>Endopterygota</taxon>
        <taxon>Coleoptera</taxon>
        <taxon>Polyphaga</taxon>
        <taxon>Cucujiformia</taxon>
        <taxon>Chrysomeloidea</taxon>
        <taxon>Cerambycidae</taxon>
        <taxon>Cerambycinae</taxon>
        <taxon>Callichromatini</taxon>
        <taxon>Aromia</taxon>
    </lineage>
</organism>
<name>A0AAV8YYA9_9CUCU</name>
<dbReference type="GO" id="GO:0005634">
    <property type="term" value="C:nucleus"/>
    <property type="evidence" value="ECO:0007669"/>
    <property type="project" value="TreeGrafter"/>
</dbReference>
<keyword evidence="4" id="KW-1185">Reference proteome</keyword>
<dbReference type="GO" id="GO:0005667">
    <property type="term" value="C:transcription regulator complex"/>
    <property type="evidence" value="ECO:0007669"/>
    <property type="project" value="TreeGrafter"/>
</dbReference>
<sequence>MDQDLEENAIWDVDVGLLIKLVQNFPHIYDHGHKSFKNNVLRENTWSKIAATLKVPVDDCMRVWKNVRDKYTRERRHVLTHASDGTPISKWEFYDAMRFLNPFIKRRRTLTSRKRLLCHLRDANDSHGSLSSPPSNSKTWDPVSVKLSPESLSLLEEDFDDGSPEIDEVTTFETEIPDSRSRVKEVIEQPSTISIVRHQTSEEAFGAYIATRLMEFPPEIRQIKKAKLFKDLEEPEEVS</sequence>
<dbReference type="SMART" id="SM00595">
    <property type="entry name" value="MADF"/>
    <property type="match status" value="1"/>
</dbReference>
<proteinExistence type="predicted"/>
<dbReference type="Pfam" id="PF10545">
    <property type="entry name" value="MADF_DNA_bdg"/>
    <property type="match status" value="1"/>
</dbReference>
<dbReference type="InterPro" id="IPR006578">
    <property type="entry name" value="MADF-dom"/>
</dbReference>
<dbReference type="AlphaFoldDB" id="A0AAV8YYA9"/>
<dbReference type="PANTHER" id="PTHR12243">
    <property type="entry name" value="MADF DOMAIN TRANSCRIPTION FACTOR"/>
    <property type="match status" value="1"/>
</dbReference>
<gene>
    <name evidence="3" type="ORF">NQ318_006298</name>
</gene>
<dbReference type="PANTHER" id="PTHR12243:SF67">
    <property type="entry name" value="COREPRESSOR OF PANGOLIN, ISOFORM A-RELATED"/>
    <property type="match status" value="1"/>
</dbReference>
<evidence type="ECO:0000259" key="2">
    <source>
        <dbReference type="PROSITE" id="PS51029"/>
    </source>
</evidence>
<dbReference type="Proteomes" id="UP001162162">
    <property type="component" value="Unassembled WGS sequence"/>
</dbReference>
<feature type="region of interest" description="Disordered" evidence="1">
    <location>
        <begin position="124"/>
        <end position="143"/>
    </location>
</feature>
<evidence type="ECO:0000313" key="4">
    <source>
        <dbReference type="Proteomes" id="UP001162162"/>
    </source>
</evidence>
<accession>A0AAV8YYA9</accession>
<feature type="compositionally biased region" description="Low complexity" evidence="1">
    <location>
        <begin position="126"/>
        <end position="137"/>
    </location>
</feature>
<dbReference type="PROSITE" id="PS51029">
    <property type="entry name" value="MADF"/>
    <property type="match status" value="1"/>
</dbReference>
<dbReference type="InterPro" id="IPR039353">
    <property type="entry name" value="TF_Adf1"/>
</dbReference>
<protein>
    <recommendedName>
        <fullName evidence="2">MADF domain-containing protein</fullName>
    </recommendedName>
</protein>
<reference evidence="3" key="1">
    <citation type="journal article" date="2023" name="Insect Mol. Biol.">
        <title>Genome sequencing provides insights into the evolution of gene families encoding plant cell wall-degrading enzymes in longhorned beetles.</title>
        <authorList>
            <person name="Shin N.R."/>
            <person name="Okamura Y."/>
            <person name="Kirsch R."/>
            <person name="Pauchet Y."/>
        </authorList>
    </citation>
    <scope>NUCLEOTIDE SEQUENCE</scope>
    <source>
        <strain evidence="3">AMC_N1</strain>
    </source>
</reference>
<evidence type="ECO:0000313" key="3">
    <source>
        <dbReference type="EMBL" id="KAJ8956022.1"/>
    </source>
</evidence>
<feature type="domain" description="MADF" evidence="2">
    <location>
        <begin position="17"/>
        <end position="105"/>
    </location>
</feature>
<dbReference type="GO" id="GO:0006357">
    <property type="term" value="P:regulation of transcription by RNA polymerase II"/>
    <property type="evidence" value="ECO:0007669"/>
    <property type="project" value="TreeGrafter"/>
</dbReference>
<evidence type="ECO:0000256" key="1">
    <source>
        <dbReference type="SAM" id="MobiDB-lite"/>
    </source>
</evidence>